<sequence>MNSPESEYEQTLASPSERNRNVEFQITQQLQMLKEQVKNVNDKLQVNMKILNEKQTENKHLKDLLSKLEVSMGCNGNTQATETTVTSEGVCSSCKACLLF</sequence>
<dbReference type="Proteomes" id="UP000187209">
    <property type="component" value="Unassembled WGS sequence"/>
</dbReference>
<dbReference type="SMR" id="A0A1R2BLZ9"/>
<comment type="caution">
    <text evidence="3">The sequence shown here is derived from an EMBL/GenBank/DDBJ whole genome shotgun (WGS) entry which is preliminary data.</text>
</comment>
<feature type="region of interest" description="Disordered" evidence="2">
    <location>
        <begin position="1"/>
        <end position="20"/>
    </location>
</feature>
<protein>
    <submittedName>
        <fullName evidence="3">Uncharacterized protein</fullName>
    </submittedName>
</protein>
<evidence type="ECO:0000256" key="2">
    <source>
        <dbReference type="SAM" id="MobiDB-lite"/>
    </source>
</evidence>
<evidence type="ECO:0000313" key="3">
    <source>
        <dbReference type="EMBL" id="OMJ77786.1"/>
    </source>
</evidence>
<proteinExistence type="predicted"/>
<evidence type="ECO:0000313" key="4">
    <source>
        <dbReference type="Proteomes" id="UP000187209"/>
    </source>
</evidence>
<evidence type="ECO:0000256" key="1">
    <source>
        <dbReference type="SAM" id="Coils"/>
    </source>
</evidence>
<name>A0A1R2BLZ9_9CILI</name>
<dbReference type="AlphaFoldDB" id="A0A1R2BLZ9"/>
<feature type="coiled-coil region" evidence="1">
    <location>
        <begin position="34"/>
        <end position="71"/>
    </location>
</feature>
<reference evidence="3 4" key="1">
    <citation type="submission" date="2016-11" db="EMBL/GenBank/DDBJ databases">
        <title>The macronuclear genome of Stentor coeruleus: a giant cell with tiny introns.</title>
        <authorList>
            <person name="Slabodnick M."/>
            <person name="Ruby J.G."/>
            <person name="Reiff S.B."/>
            <person name="Swart E.C."/>
            <person name="Gosai S."/>
            <person name="Prabakaran S."/>
            <person name="Witkowska E."/>
            <person name="Larue G.E."/>
            <person name="Fisher S."/>
            <person name="Freeman R.M."/>
            <person name="Gunawardena J."/>
            <person name="Chu W."/>
            <person name="Stover N.A."/>
            <person name="Gregory B.D."/>
            <person name="Nowacki M."/>
            <person name="Derisi J."/>
            <person name="Roy S.W."/>
            <person name="Marshall W.F."/>
            <person name="Sood P."/>
        </authorList>
    </citation>
    <scope>NUCLEOTIDE SEQUENCE [LARGE SCALE GENOMIC DNA]</scope>
    <source>
        <strain evidence="3">WM001</strain>
    </source>
</reference>
<organism evidence="3 4">
    <name type="scientific">Stentor coeruleus</name>
    <dbReference type="NCBI Taxonomy" id="5963"/>
    <lineage>
        <taxon>Eukaryota</taxon>
        <taxon>Sar</taxon>
        <taxon>Alveolata</taxon>
        <taxon>Ciliophora</taxon>
        <taxon>Postciliodesmatophora</taxon>
        <taxon>Heterotrichea</taxon>
        <taxon>Heterotrichida</taxon>
        <taxon>Stentoridae</taxon>
        <taxon>Stentor</taxon>
    </lineage>
</organism>
<gene>
    <name evidence="3" type="ORF">SteCoe_22536</name>
</gene>
<keyword evidence="1" id="KW-0175">Coiled coil</keyword>
<dbReference type="EMBL" id="MPUH01000556">
    <property type="protein sequence ID" value="OMJ77786.1"/>
    <property type="molecule type" value="Genomic_DNA"/>
</dbReference>
<accession>A0A1R2BLZ9</accession>
<keyword evidence="4" id="KW-1185">Reference proteome</keyword>